<feature type="transmembrane region" description="Helical" evidence="1">
    <location>
        <begin position="12"/>
        <end position="36"/>
    </location>
</feature>
<dbReference type="InterPro" id="IPR021683">
    <property type="entry name" value="DUF3267"/>
</dbReference>
<gene>
    <name evidence="2" type="ORF">GCM10008906_04950</name>
</gene>
<proteinExistence type="predicted"/>
<feature type="transmembrane region" description="Helical" evidence="1">
    <location>
        <begin position="104"/>
        <end position="122"/>
    </location>
</feature>
<accession>A0ABN1JAB5</accession>
<keyword evidence="1" id="KW-1133">Transmembrane helix</keyword>
<keyword evidence="1" id="KW-0812">Transmembrane</keyword>
<feature type="transmembrane region" description="Helical" evidence="1">
    <location>
        <begin position="42"/>
        <end position="64"/>
    </location>
</feature>
<dbReference type="EMBL" id="BAAACG010000003">
    <property type="protein sequence ID" value="GAA0733728.1"/>
    <property type="molecule type" value="Genomic_DNA"/>
</dbReference>
<protein>
    <recommendedName>
        <fullName evidence="4">DUF3267 domain-containing protein</fullName>
    </recommendedName>
</protein>
<evidence type="ECO:0008006" key="4">
    <source>
        <dbReference type="Google" id="ProtNLM"/>
    </source>
</evidence>
<evidence type="ECO:0000256" key="1">
    <source>
        <dbReference type="SAM" id="Phobius"/>
    </source>
</evidence>
<dbReference type="Proteomes" id="UP001501510">
    <property type="component" value="Unassembled WGS sequence"/>
</dbReference>
<dbReference type="RefSeq" id="WP_343758503.1">
    <property type="nucleotide sequence ID" value="NZ_BAAACG010000003.1"/>
</dbReference>
<keyword evidence="1" id="KW-0472">Membrane</keyword>
<dbReference type="Pfam" id="PF11667">
    <property type="entry name" value="DUF3267"/>
    <property type="match status" value="1"/>
</dbReference>
<sequence length="167" mass="18919">MEFRITNKIHLKLLGIAIVFSIIFYDYLNSILFNFFKESINIFNYSITLSFIFLTISMVIMIILHELIHGLSYTLFGGKVKYSFKFVYAATEEVTNKKVSINQFAIVLLAPVTIISILSLLLPSFLGSTVFICNLLGSIGDLYMAIGLIRYPLDSKIIDTAYGYKVI</sequence>
<evidence type="ECO:0000313" key="2">
    <source>
        <dbReference type="EMBL" id="GAA0733728.1"/>
    </source>
</evidence>
<keyword evidence="3" id="KW-1185">Reference proteome</keyword>
<evidence type="ECO:0000313" key="3">
    <source>
        <dbReference type="Proteomes" id="UP001501510"/>
    </source>
</evidence>
<comment type="caution">
    <text evidence="2">The sequence shown here is derived from an EMBL/GenBank/DDBJ whole genome shotgun (WGS) entry which is preliminary data.</text>
</comment>
<reference evidence="2 3" key="1">
    <citation type="journal article" date="2019" name="Int. J. Syst. Evol. Microbiol.">
        <title>The Global Catalogue of Microorganisms (GCM) 10K type strain sequencing project: providing services to taxonomists for standard genome sequencing and annotation.</title>
        <authorList>
            <consortium name="The Broad Institute Genomics Platform"/>
            <consortium name="The Broad Institute Genome Sequencing Center for Infectious Disease"/>
            <person name="Wu L."/>
            <person name="Ma J."/>
        </authorList>
    </citation>
    <scope>NUCLEOTIDE SEQUENCE [LARGE SCALE GENOMIC DNA]</scope>
    <source>
        <strain evidence="2 3">JCM 1407</strain>
    </source>
</reference>
<organism evidence="2 3">
    <name type="scientific">Clostridium oceanicum</name>
    <dbReference type="NCBI Taxonomy" id="1543"/>
    <lineage>
        <taxon>Bacteria</taxon>
        <taxon>Bacillati</taxon>
        <taxon>Bacillota</taxon>
        <taxon>Clostridia</taxon>
        <taxon>Eubacteriales</taxon>
        <taxon>Clostridiaceae</taxon>
        <taxon>Clostridium</taxon>
    </lineage>
</organism>
<name>A0ABN1JAB5_9CLOT</name>
<feature type="transmembrane region" description="Helical" evidence="1">
    <location>
        <begin position="128"/>
        <end position="149"/>
    </location>
</feature>